<dbReference type="RefSeq" id="WP_091683883.1">
    <property type="nucleotide sequence ID" value="NZ_BAABFM010000017.1"/>
</dbReference>
<feature type="transmembrane region" description="Helical" evidence="1">
    <location>
        <begin position="7"/>
        <end position="23"/>
    </location>
</feature>
<accession>A0A1I5C1C1</accession>
<dbReference type="Gene3D" id="3.40.190.10">
    <property type="entry name" value="Periplasmic binding protein-like II"/>
    <property type="match status" value="2"/>
</dbReference>
<organism evidence="2 3">
    <name type="scientific">Anaerocolumna aminovalerica</name>
    <dbReference type="NCBI Taxonomy" id="1527"/>
    <lineage>
        <taxon>Bacteria</taxon>
        <taxon>Bacillati</taxon>
        <taxon>Bacillota</taxon>
        <taxon>Clostridia</taxon>
        <taxon>Lachnospirales</taxon>
        <taxon>Lachnospiraceae</taxon>
        <taxon>Anaerocolumna</taxon>
    </lineage>
</organism>
<evidence type="ECO:0000313" key="3">
    <source>
        <dbReference type="Proteomes" id="UP000198806"/>
    </source>
</evidence>
<dbReference type="PROSITE" id="PS51257">
    <property type="entry name" value="PROKAR_LIPOPROTEIN"/>
    <property type="match status" value="1"/>
</dbReference>
<dbReference type="EMBL" id="FOWD01000002">
    <property type="protein sequence ID" value="SFN80745.1"/>
    <property type="molecule type" value="Genomic_DNA"/>
</dbReference>
<name>A0A1I5C1C1_9FIRM</name>
<evidence type="ECO:0000256" key="1">
    <source>
        <dbReference type="SAM" id="Phobius"/>
    </source>
</evidence>
<reference evidence="2 3" key="1">
    <citation type="submission" date="2016-10" db="EMBL/GenBank/DDBJ databases">
        <authorList>
            <person name="de Groot N.N."/>
        </authorList>
    </citation>
    <scope>NUCLEOTIDE SEQUENCE [LARGE SCALE GENOMIC DNA]</scope>
    <source>
        <strain evidence="2 3">DSM 1283</strain>
    </source>
</reference>
<gene>
    <name evidence="2" type="ORF">SAMN04489757_10261</name>
</gene>
<keyword evidence="1" id="KW-0812">Transmembrane</keyword>
<dbReference type="Proteomes" id="UP000198806">
    <property type="component" value="Unassembled WGS sequence"/>
</dbReference>
<dbReference type="AlphaFoldDB" id="A0A1I5C1C1"/>
<proteinExistence type="predicted"/>
<sequence>MNGKKIYGFKYILIFCIIIFITGCEKKETVTDKSKDRVHSEESVNEPGWKKNAGNKVTLDWYINFSWYTTTWGKNLVSKEITKDTGVEVNFIVPTGNEMEKLNSMIASDTLPDLVTLGWWDMQTQELTDKDLVYALNELADEYDSYFYKVADGQIINWYKNADGNLYCYPSSSISPNDYENNKNIGSNQNFLVRKDIYEAIGSPDMTTPEGFITACKKAVAYMPKVDNKPLIPVGSDEFTIHGCNSFDKYLQNFLSIPFEINGEYYDRYTDPEYIRWLKTFRKLNEMGYLSNEIFIDKRMQLEEKMAEGRYFCLLYQGSDIQTPQKALYEKDPDKIYIAVDGPKNSKGDDPTLPSTGLNGWTVTFISKNCENPDRAINFLSYLISEQGQKMTYLGVEGVTYDNINGKPVIRPEVLKLLNTNRKKFDDIYGADNAYWMLQDNVMQAKWGINAGEPMAQLKEWTYPYAAYTAQYDVIFENGTDISNAYFHIQKEWGKVLPQLLLASSEKEFDRILEKFINRRTDLGYEKIMEESTKQMNQSKKKLGLE</sequence>
<dbReference type="SUPFAM" id="SSF53850">
    <property type="entry name" value="Periplasmic binding protein-like II"/>
    <property type="match status" value="1"/>
</dbReference>
<protein>
    <submittedName>
        <fullName evidence="2">Carbohydrate ABC transporter substrate-binding protein, CUT1 family</fullName>
    </submittedName>
</protein>
<dbReference type="PANTHER" id="PTHR43649:SF12">
    <property type="entry name" value="DIACETYLCHITOBIOSE BINDING PROTEIN DASA"/>
    <property type="match status" value="1"/>
</dbReference>
<keyword evidence="3" id="KW-1185">Reference proteome</keyword>
<dbReference type="STRING" id="1527.SAMN04489757_10261"/>
<keyword evidence="1" id="KW-1133">Transmembrane helix</keyword>
<dbReference type="InterPro" id="IPR050490">
    <property type="entry name" value="Bact_solute-bd_prot1"/>
</dbReference>
<dbReference type="OrthoDB" id="9787283at2"/>
<dbReference type="PANTHER" id="PTHR43649">
    <property type="entry name" value="ARABINOSE-BINDING PROTEIN-RELATED"/>
    <property type="match status" value="1"/>
</dbReference>
<evidence type="ECO:0000313" key="2">
    <source>
        <dbReference type="EMBL" id="SFN80745.1"/>
    </source>
</evidence>
<keyword evidence="1" id="KW-0472">Membrane</keyword>